<sequence>MQRNCLKGEWDLHASRRIANDPGGPGTLTTDLAGVPRIEVKSKSPHRTAPPRRDSEIAVRKGGGHDMLGPLEEASGRFPLL</sequence>
<evidence type="ECO:0000313" key="3">
    <source>
        <dbReference type="Proteomes" id="UP001066276"/>
    </source>
</evidence>
<organism evidence="2 3">
    <name type="scientific">Pleurodeles waltl</name>
    <name type="common">Iberian ribbed newt</name>
    <dbReference type="NCBI Taxonomy" id="8319"/>
    <lineage>
        <taxon>Eukaryota</taxon>
        <taxon>Metazoa</taxon>
        <taxon>Chordata</taxon>
        <taxon>Craniata</taxon>
        <taxon>Vertebrata</taxon>
        <taxon>Euteleostomi</taxon>
        <taxon>Amphibia</taxon>
        <taxon>Batrachia</taxon>
        <taxon>Caudata</taxon>
        <taxon>Salamandroidea</taxon>
        <taxon>Salamandridae</taxon>
        <taxon>Pleurodelinae</taxon>
        <taxon>Pleurodeles</taxon>
    </lineage>
</organism>
<dbReference type="AlphaFoldDB" id="A0AAV7LCE2"/>
<comment type="caution">
    <text evidence="2">The sequence shown here is derived from an EMBL/GenBank/DDBJ whole genome shotgun (WGS) entry which is preliminary data.</text>
</comment>
<gene>
    <name evidence="2" type="ORF">NDU88_001783</name>
</gene>
<evidence type="ECO:0000313" key="2">
    <source>
        <dbReference type="EMBL" id="KAJ1088627.1"/>
    </source>
</evidence>
<name>A0AAV7LCE2_PLEWA</name>
<reference evidence="2" key="1">
    <citation type="journal article" date="2022" name="bioRxiv">
        <title>Sequencing and chromosome-scale assembly of the giantPleurodeles waltlgenome.</title>
        <authorList>
            <person name="Brown T."/>
            <person name="Elewa A."/>
            <person name="Iarovenko S."/>
            <person name="Subramanian E."/>
            <person name="Araus A.J."/>
            <person name="Petzold A."/>
            <person name="Susuki M."/>
            <person name="Suzuki K.-i.T."/>
            <person name="Hayashi T."/>
            <person name="Toyoda A."/>
            <person name="Oliveira C."/>
            <person name="Osipova E."/>
            <person name="Leigh N.D."/>
            <person name="Simon A."/>
            <person name="Yun M.H."/>
        </authorList>
    </citation>
    <scope>NUCLEOTIDE SEQUENCE</scope>
    <source>
        <strain evidence="2">20211129_DDA</strain>
        <tissue evidence="2">Liver</tissue>
    </source>
</reference>
<dbReference type="EMBL" id="JANPWB010000015">
    <property type="protein sequence ID" value="KAJ1088627.1"/>
    <property type="molecule type" value="Genomic_DNA"/>
</dbReference>
<dbReference type="Proteomes" id="UP001066276">
    <property type="component" value="Chromosome 11"/>
</dbReference>
<evidence type="ECO:0000256" key="1">
    <source>
        <dbReference type="SAM" id="MobiDB-lite"/>
    </source>
</evidence>
<protein>
    <submittedName>
        <fullName evidence="2">Uncharacterized protein</fullName>
    </submittedName>
</protein>
<proteinExistence type="predicted"/>
<feature type="region of interest" description="Disordered" evidence="1">
    <location>
        <begin position="15"/>
        <end position="81"/>
    </location>
</feature>
<accession>A0AAV7LCE2</accession>
<keyword evidence="3" id="KW-1185">Reference proteome</keyword>